<name>A0ABC8STP1_9AQUA</name>
<accession>A0ABC8STP1</accession>
<evidence type="ECO:0000313" key="2">
    <source>
        <dbReference type="EMBL" id="CAK9158067.1"/>
    </source>
</evidence>
<dbReference type="AlphaFoldDB" id="A0ABC8STP1"/>
<feature type="compositionally biased region" description="Low complexity" evidence="1">
    <location>
        <begin position="1"/>
        <end position="10"/>
    </location>
</feature>
<dbReference type="EMBL" id="CAUOFW020003103">
    <property type="protein sequence ID" value="CAK9158067.1"/>
    <property type="molecule type" value="Genomic_DNA"/>
</dbReference>
<organism evidence="2 3">
    <name type="scientific">Ilex paraguariensis</name>
    <name type="common">yerba mate</name>
    <dbReference type="NCBI Taxonomy" id="185542"/>
    <lineage>
        <taxon>Eukaryota</taxon>
        <taxon>Viridiplantae</taxon>
        <taxon>Streptophyta</taxon>
        <taxon>Embryophyta</taxon>
        <taxon>Tracheophyta</taxon>
        <taxon>Spermatophyta</taxon>
        <taxon>Magnoliopsida</taxon>
        <taxon>eudicotyledons</taxon>
        <taxon>Gunneridae</taxon>
        <taxon>Pentapetalae</taxon>
        <taxon>asterids</taxon>
        <taxon>campanulids</taxon>
        <taxon>Aquifoliales</taxon>
        <taxon>Aquifoliaceae</taxon>
        <taxon>Ilex</taxon>
    </lineage>
</organism>
<protein>
    <submittedName>
        <fullName evidence="2">Uncharacterized protein</fullName>
    </submittedName>
</protein>
<comment type="caution">
    <text evidence="2">The sequence shown here is derived from an EMBL/GenBank/DDBJ whole genome shotgun (WGS) entry which is preliminary data.</text>
</comment>
<sequence>MEAAAEGWGAEARRGVTGKGAGTGAVEAGVGGGATGIVEASVSRALWAQMLWRRAHKGGRRQRCVEVGAGKDEGAQESVGTWAGADAGDGTGARE</sequence>
<keyword evidence="3" id="KW-1185">Reference proteome</keyword>
<proteinExistence type="predicted"/>
<evidence type="ECO:0000256" key="1">
    <source>
        <dbReference type="SAM" id="MobiDB-lite"/>
    </source>
</evidence>
<feature type="region of interest" description="Disordered" evidence="1">
    <location>
        <begin position="67"/>
        <end position="95"/>
    </location>
</feature>
<reference evidence="2 3" key="1">
    <citation type="submission" date="2024-02" db="EMBL/GenBank/DDBJ databases">
        <authorList>
            <person name="Vignale AGUSTIN F."/>
            <person name="Sosa J E."/>
            <person name="Modenutti C."/>
        </authorList>
    </citation>
    <scope>NUCLEOTIDE SEQUENCE [LARGE SCALE GENOMIC DNA]</scope>
</reference>
<dbReference type="Proteomes" id="UP001642360">
    <property type="component" value="Unassembled WGS sequence"/>
</dbReference>
<gene>
    <name evidence="2" type="ORF">ILEXP_LOCUS26666</name>
</gene>
<feature type="region of interest" description="Disordered" evidence="1">
    <location>
        <begin position="1"/>
        <end position="23"/>
    </location>
</feature>
<evidence type="ECO:0000313" key="3">
    <source>
        <dbReference type="Proteomes" id="UP001642360"/>
    </source>
</evidence>